<dbReference type="AlphaFoldDB" id="W2Q2H5"/>
<protein>
    <submittedName>
        <fullName evidence="1">Uncharacterized protein</fullName>
    </submittedName>
</protein>
<dbReference type="VEuPathDB" id="FungiDB:PPTG_12601"/>
<organism evidence="1 2">
    <name type="scientific">Phytophthora nicotianae (strain INRA-310)</name>
    <name type="common">Phytophthora parasitica</name>
    <dbReference type="NCBI Taxonomy" id="761204"/>
    <lineage>
        <taxon>Eukaryota</taxon>
        <taxon>Sar</taxon>
        <taxon>Stramenopiles</taxon>
        <taxon>Oomycota</taxon>
        <taxon>Peronosporomycetes</taxon>
        <taxon>Peronosporales</taxon>
        <taxon>Peronosporaceae</taxon>
        <taxon>Phytophthora</taxon>
    </lineage>
</organism>
<dbReference type="GeneID" id="20182036"/>
<reference evidence="2" key="1">
    <citation type="submission" date="2011-12" db="EMBL/GenBank/DDBJ databases">
        <authorList>
            <consortium name="The Broad Institute Genome Sequencing Platform"/>
            <person name="Russ C."/>
            <person name="Tyler B."/>
            <person name="Panabieres F."/>
            <person name="Shan W."/>
            <person name="Tripathy S."/>
            <person name="Grunwald N."/>
            <person name="Machado M."/>
            <person name="Young S.K."/>
            <person name="Zeng Q."/>
            <person name="Gargeya S."/>
            <person name="Fitzgerald M."/>
            <person name="Haas B."/>
            <person name="Abouelleil A."/>
            <person name="Alvarado L."/>
            <person name="Arachchi H.M."/>
            <person name="Berlin A."/>
            <person name="Chapman S.B."/>
            <person name="Gearin G."/>
            <person name="Goldberg J."/>
            <person name="Griggs A."/>
            <person name="Gujja S."/>
            <person name="Hansen M."/>
            <person name="Heiman D."/>
            <person name="Howarth C."/>
            <person name="Larimer J."/>
            <person name="Lui A."/>
            <person name="MacDonald P.J.P."/>
            <person name="McCowen C."/>
            <person name="Montmayeur A."/>
            <person name="Murphy C."/>
            <person name="Neiman D."/>
            <person name="Pearson M."/>
            <person name="Priest M."/>
            <person name="Roberts A."/>
            <person name="Saif S."/>
            <person name="Shea T."/>
            <person name="Sisk P."/>
            <person name="Stolte C."/>
            <person name="Sykes S."/>
            <person name="Wortman J."/>
            <person name="Nusbaum C."/>
            <person name="Birren B."/>
        </authorList>
    </citation>
    <scope>NUCLEOTIDE SEQUENCE [LARGE SCALE GENOMIC DNA]</scope>
    <source>
        <strain evidence="2">INRA-310</strain>
    </source>
</reference>
<evidence type="ECO:0000313" key="2">
    <source>
        <dbReference type="Proteomes" id="UP000018817"/>
    </source>
</evidence>
<dbReference type="OrthoDB" id="118748at2759"/>
<dbReference type="EMBL" id="KI669595">
    <property type="protein sequence ID" value="ETN06480.1"/>
    <property type="molecule type" value="Genomic_DNA"/>
</dbReference>
<evidence type="ECO:0000313" key="1">
    <source>
        <dbReference type="EMBL" id="ETN06480.1"/>
    </source>
</evidence>
<sequence>MLPGLTDRWGATLQVLLPSKSESASASARRNALQELKEVDAVRISASGKKKGSKTRYTVEVFMVPSTSCSGISTASTEPAVRIEREQSDFKDVADELHKIVSSAHSGKRCELCSAILNWFVLGENPDAVMLMFVSNERIARKLTKFLQDLLTPTIKYASDDIQGGCSGQTLIPLAVHKFLFNTPATCASFRRFINSI</sequence>
<name>W2Q2H5_PHYN3</name>
<gene>
    <name evidence="1" type="ORF">PPTG_12601</name>
</gene>
<dbReference type="RefSeq" id="XP_008907972.1">
    <property type="nucleotide sequence ID" value="XM_008909724.1"/>
</dbReference>
<reference evidence="1 2" key="2">
    <citation type="submission" date="2013-11" db="EMBL/GenBank/DDBJ databases">
        <title>The Genome Sequence of Phytophthora parasitica INRA-310.</title>
        <authorList>
            <consortium name="The Broad Institute Genomics Platform"/>
            <person name="Russ C."/>
            <person name="Tyler B."/>
            <person name="Panabieres F."/>
            <person name="Shan W."/>
            <person name="Tripathy S."/>
            <person name="Grunwald N."/>
            <person name="Machado M."/>
            <person name="Johnson C.S."/>
            <person name="Arredondo F."/>
            <person name="Hong C."/>
            <person name="Coffey M."/>
            <person name="Young S.K."/>
            <person name="Zeng Q."/>
            <person name="Gargeya S."/>
            <person name="Fitzgerald M."/>
            <person name="Abouelleil A."/>
            <person name="Alvarado L."/>
            <person name="Chapman S.B."/>
            <person name="Gainer-Dewar J."/>
            <person name="Goldberg J."/>
            <person name="Griggs A."/>
            <person name="Gujja S."/>
            <person name="Hansen M."/>
            <person name="Howarth C."/>
            <person name="Imamovic A."/>
            <person name="Ireland A."/>
            <person name="Larimer J."/>
            <person name="McCowan C."/>
            <person name="Murphy C."/>
            <person name="Pearson M."/>
            <person name="Poon T.W."/>
            <person name="Priest M."/>
            <person name="Roberts A."/>
            <person name="Saif S."/>
            <person name="Shea T."/>
            <person name="Sykes S."/>
            <person name="Wortman J."/>
            <person name="Nusbaum C."/>
            <person name="Birren B."/>
        </authorList>
    </citation>
    <scope>NUCLEOTIDE SEQUENCE [LARGE SCALE GENOMIC DNA]</scope>
    <source>
        <strain evidence="1 2">INRA-310</strain>
    </source>
</reference>
<proteinExistence type="predicted"/>
<accession>W2Q2H5</accession>
<dbReference type="OMA" id="LMFVSNE"/>
<dbReference type="Proteomes" id="UP000018817">
    <property type="component" value="Unassembled WGS sequence"/>
</dbReference>